<dbReference type="Proteomes" id="UP000499080">
    <property type="component" value="Unassembled WGS sequence"/>
</dbReference>
<gene>
    <name evidence="1" type="ORF">AVEN_267878_1</name>
</gene>
<dbReference type="AlphaFoldDB" id="A0A4Y2HA12"/>
<reference evidence="1 2" key="1">
    <citation type="journal article" date="2019" name="Sci. Rep.">
        <title>Orb-weaving spider Araneus ventricosus genome elucidates the spidroin gene catalogue.</title>
        <authorList>
            <person name="Kono N."/>
            <person name="Nakamura H."/>
            <person name="Ohtoshi R."/>
            <person name="Moran D.A.P."/>
            <person name="Shinohara A."/>
            <person name="Yoshida Y."/>
            <person name="Fujiwara M."/>
            <person name="Mori M."/>
            <person name="Tomita M."/>
            <person name="Arakawa K."/>
        </authorList>
    </citation>
    <scope>NUCLEOTIDE SEQUENCE [LARGE SCALE GENOMIC DNA]</scope>
</reference>
<keyword evidence="2" id="KW-1185">Reference proteome</keyword>
<proteinExistence type="predicted"/>
<sequence>MSIFEGVLKSKFQYIKDKIIDGPRSHNIQQERDFYGKTSEEDFSSFEEVTETSSDDEVDPDEALEGHSCESCGSVLSDAQLRSRRILSASDESYSSPPMSSSSSVATIHISTRDCSSHCTLCNMAGGTLAQASVIRFRSSCNVGGGFAYTRCLMYPRRKSPIGSGQVNVETILRNHHTR</sequence>
<dbReference type="EMBL" id="BGPR01001805">
    <property type="protein sequence ID" value="GBM62209.1"/>
    <property type="molecule type" value="Genomic_DNA"/>
</dbReference>
<organism evidence="1 2">
    <name type="scientific">Araneus ventricosus</name>
    <name type="common">Orbweaver spider</name>
    <name type="synonym">Epeira ventricosa</name>
    <dbReference type="NCBI Taxonomy" id="182803"/>
    <lineage>
        <taxon>Eukaryota</taxon>
        <taxon>Metazoa</taxon>
        <taxon>Ecdysozoa</taxon>
        <taxon>Arthropoda</taxon>
        <taxon>Chelicerata</taxon>
        <taxon>Arachnida</taxon>
        <taxon>Araneae</taxon>
        <taxon>Araneomorphae</taxon>
        <taxon>Entelegynae</taxon>
        <taxon>Araneoidea</taxon>
        <taxon>Araneidae</taxon>
        <taxon>Araneus</taxon>
    </lineage>
</organism>
<name>A0A4Y2HA12_ARAVE</name>
<evidence type="ECO:0000313" key="1">
    <source>
        <dbReference type="EMBL" id="GBM62209.1"/>
    </source>
</evidence>
<comment type="caution">
    <text evidence="1">The sequence shown here is derived from an EMBL/GenBank/DDBJ whole genome shotgun (WGS) entry which is preliminary data.</text>
</comment>
<protein>
    <submittedName>
        <fullName evidence="1">Uncharacterized protein</fullName>
    </submittedName>
</protein>
<evidence type="ECO:0000313" key="2">
    <source>
        <dbReference type="Proteomes" id="UP000499080"/>
    </source>
</evidence>
<accession>A0A4Y2HA12</accession>